<keyword evidence="11 14" id="KW-0503">Monooxygenase</keyword>
<keyword evidence="12 16" id="KW-0472">Membrane</keyword>
<dbReference type="EMBL" id="JABSTU010000009">
    <property type="protein sequence ID" value="KAH8021246.1"/>
    <property type="molecule type" value="Genomic_DNA"/>
</dbReference>
<evidence type="ECO:0000256" key="14">
    <source>
        <dbReference type="RuleBase" id="RU000461"/>
    </source>
</evidence>
<dbReference type="PANTHER" id="PTHR24292">
    <property type="entry name" value="CYTOCHROME P450"/>
    <property type="match status" value="1"/>
</dbReference>
<evidence type="ECO:0000256" key="9">
    <source>
        <dbReference type="ARBA" id="ARBA00023002"/>
    </source>
</evidence>
<dbReference type="PROSITE" id="PS00086">
    <property type="entry name" value="CYTOCHROME_P450"/>
    <property type="match status" value="1"/>
</dbReference>
<evidence type="ECO:0000256" key="4">
    <source>
        <dbReference type="ARBA" id="ARBA00010617"/>
    </source>
</evidence>
<gene>
    <name evidence="17" type="ORF">HPB51_013921</name>
</gene>
<evidence type="ECO:0000256" key="3">
    <source>
        <dbReference type="ARBA" id="ARBA00004406"/>
    </source>
</evidence>
<keyword evidence="16" id="KW-0812">Transmembrane</keyword>
<sequence>MDMFGRRVRLPRSGNKGACGRVYARCHSFSVMLRRSTVSCEGGSLPPFAERVAHWGKIRWLNCTMEDVALLPRSSSRRSASVVAPRMVGERERLAVARRVPSPQWRAALQNIRTKIEFQDVGAGRGHRGPSDRALAHSPVKAYREWIDKYGDVVGYFNGYRPVLLVADLELLKQIQIKDFQDFVDRGMSPGVISAVEKLVSKIDHKVETGEEFEVGEMYAALALDVICKSAMGIDYNLQDHPRHRFLLCCRMLFGCAFSFIAVLLTAFPGSAGLLKFINSRWLRYQNSGVHPFIEVQEKCKRIVGQRQQDTSLRQKDLLQLMIDAKESRVDVGSVTSTQLTAGEENEQELPNETTSNTENASGNLSVFNKAVLDDDDITQNAFVVLVAGFETTSNTMSLVTHMLSHHPEVQERMREELFSVLAPDEPITYNIIQKLTYMNCVIQETIRMYPPAFAFVTREAVVDKEYGKIRIPAGTAVMAAVEYIHRDPRYWEEPDKFNPDRFLPENKSLINTMAMQAFGSGPRNCIGMRFAHMELRYTFAHILRKYRLEKTENSEKDPPNIEMNPIILKIKSGVKSFYNRCEDSIPNCGRQNPPRSLTSPFKDSREARVNIVISERELTLC</sequence>
<dbReference type="SUPFAM" id="SSF48264">
    <property type="entry name" value="Cytochrome P450"/>
    <property type="match status" value="1"/>
</dbReference>
<proteinExistence type="inferred from homology"/>
<keyword evidence="5 13" id="KW-0349">Heme</keyword>
<dbReference type="PRINTS" id="PR00463">
    <property type="entry name" value="EP450I"/>
</dbReference>
<dbReference type="InterPro" id="IPR001128">
    <property type="entry name" value="Cyt_P450"/>
</dbReference>
<reference evidence="17" key="1">
    <citation type="journal article" date="2020" name="Cell">
        <title>Large-Scale Comparative Analyses of Tick Genomes Elucidate Their Genetic Diversity and Vector Capacities.</title>
        <authorList>
            <consortium name="Tick Genome and Microbiome Consortium (TIGMIC)"/>
            <person name="Jia N."/>
            <person name="Wang J."/>
            <person name="Shi W."/>
            <person name="Du L."/>
            <person name="Sun Y."/>
            <person name="Zhan W."/>
            <person name="Jiang J.F."/>
            <person name="Wang Q."/>
            <person name="Zhang B."/>
            <person name="Ji P."/>
            <person name="Bell-Sakyi L."/>
            <person name="Cui X.M."/>
            <person name="Yuan T.T."/>
            <person name="Jiang B.G."/>
            <person name="Yang W.F."/>
            <person name="Lam T.T."/>
            <person name="Chang Q.C."/>
            <person name="Ding S.J."/>
            <person name="Wang X.J."/>
            <person name="Zhu J.G."/>
            <person name="Ruan X.D."/>
            <person name="Zhao L."/>
            <person name="Wei J.T."/>
            <person name="Ye R.Z."/>
            <person name="Que T.C."/>
            <person name="Du C.H."/>
            <person name="Zhou Y.H."/>
            <person name="Cheng J.X."/>
            <person name="Dai P.F."/>
            <person name="Guo W.B."/>
            <person name="Han X.H."/>
            <person name="Huang E.J."/>
            <person name="Li L.F."/>
            <person name="Wei W."/>
            <person name="Gao Y.C."/>
            <person name="Liu J.Z."/>
            <person name="Shao H.Z."/>
            <person name="Wang X."/>
            <person name="Wang C.C."/>
            <person name="Yang T.C."/>
            <person name="Huo Q.B."/>
            <person name="Li W."/>
            <person name="Chen H.Y."/>
            <person name="Chen S.E."/>
            <person name="Zhou L.G."/>
            <person name="Ni X.B."/>
            <person name="Tian J.H."/>
            <person name="Sheng Y."/>
            <person name="Liu T."/>
            <person name="Pan Y.S."/>
            <person name="Xia L.Y."/>
            <person name="Li J."/>
            <person name="Zhao F."/>
            <person name="Cao W.C."/>
        </authorList>
    </citation>
    <scope>NUCLEOTIDE SEQUENCE</scope>
    <source>
        <strain evidence="17">Rmic-2018</strain>
    </source>
</reference>
<evidence type="ECO:0000256" key="7">
    <source>
        <dbReference type="ARBA" id="ARBA00022824"/>
    </source>
</evidence>
<evidence type="ECO:0008006" key="19">
    <source>
        <dbReference type="Google" id="ProtNLM"/>
    </source>
</evidence>
<evidence type="ECO:0000256" key="15">
    <source>
        <dbReference type="SAM" id="MobiDB-lite"/>
    </source>
</evidence>
<evidence type="ECO:0000256" key="10">
    <source>
        <dbReference type="ARBA" id="ARBA00023004"/>
    </source>
</evidence>
<feature type="transmembrane region" description="Helical" evidence="16">
    <location>
        <begin position="252"/>
        <end position="275"/>
    </location>
</feature>
<evidence type="ECO:0000313" key="18">
    <source>
        <dbReference type="Proteomes" id="UP000821866"/>
    </source>
</evidence>
<evidence type="ECO:0000256" key="11">
    <source>
        <dbReference type="ARBA" id="ARBA00023033"/>
    </source>
</evidence>
<comment type="cofactor">
    <cofactor evidence="1 13">
        <name>heme</name>
        <dbReference type="ChEBI" id="CHEBI:30413"/>
    </cofactor>
</comment>
<evidence type="ECO:0000256" key="8">
    <source>
        <dbReference type="ARBA" id="ARBA00022848"/>
    </source>
</evidence>
<evidence type="ECO:0000256" key="13">
    <source>
        <dbReference type="PIRSR" id="PIRSR602401-1"/>
    </source>
</evidence>
<evidence type="ECO:0000313" key="17">
    <source>
        <dbReference type="EMBL" id="KAH8021246.1"/>
    </source>
</evidence>
<dbReference type="GO" id="GO:0004497">
    <property type="term" value="F:monooxygenase activity"/>
    <property type="evidence" value="ECO:0007669"/>
    <property type="project" value="UniProtKB-KW"/>
</dbReference>
<organism evidence="17 18">
    <name type="scientific">Rhipicephalus microplus</name>
    <name type="common">Cattle tick</name>
    <name type="synonym">Boophilus microplus</name>
    <dbReference type="NCBI Taxonomy" id="6941"/>
    <lineage>
        <taxon>Eukaryota</taxon>
        <taxon>Metazoa</taxon>
        <taxon>Ecdysozoa</taxon>
        <taxon>Arthropoda</taxon>
        <taxon>Chelicerata</taxon>
        <taxon>Arachnida</taxon>
        <taxon>Acari</taxon>
        <taxon>Parasitiformes</taxon>
        <taxon>Ixodida</taxon>
        <taxon>Ixodoidea</taxon>
        <taxon>Ixodidae</taxon>
        <taxon>Rhipicephalinae</taxon>
        <taxon>Rhipicephalus</taxon>
        <taxon>Boophilus</taxon>
    </lineage>
</organism>
<dbReference type="InterPro" id="IPR050476">
    <property type="entry name" value="Insect_CytP450_Detox"/>
</dbReference>
<comment type="subcellular location">
    <subcellularLocation>
        <location evidence="3">Endoplasmic reticulum membrane</location>
        <topology evidence="3">Peripheral membrane protein</topology>
    </subcellularLocation>
    <subcellularLocation>
        <location evidence="2">Microsome membrane</location>
        <topology evidence="2">Peripheral membrane protein</topology>
    </subcellularLocation>
</comment>
<feature type="binding site" description="axial binding residue" evidence="13">
    <location>
        <position position="526"/>
    </location>
    <ligand>
        <name>heme</name>
        <dbReference type="ChEBI" id="CHEBI:30413"/>
    </ligand>
    <ligandPart>
        <name>Fe</name>
        <dbReference type="ChEBI" id="CHEBI:18248"/>
    </ligandPart>
</feature>
<protein>
    <recommendedName>
        <fullName evidence="19">Cytochrome</fullName>
    </recommendedName>
</protein>
<reference evidence="17" key="2">
    <citation type="submission" date="2021-09" db="EMBL/GenBank/DDBJ databases">
        <authorList>
            <person name="Jia N."/>
            <person name="Wang J."/>
            <person name="Shi W."/>
            <person name="Du L."/>
            <person name="Sun Y."/>
            <person name="Zhan W."/>
            <person name="Jiang J."/>
            <person name="Wang Q."/>
            <person name="Zhang B."/>
            <person name="Ji P."/>
            <person name="Sakyi L.B."/>
            <person name="Cui X."/>
            <person name="Yuan T."/>
            <person name="Jiang B."/>
            <person name="Yang W."/>
            <person name="Lam T.T.-Y."/>
            <person name="Chang Q."/>
            <person name="Ding S."/>
            <person name="Wang X."/>
            <person name="Zhu J."/>
            <person name="Ruan X."/>
            <person name="Zhao L."/>
            <person name="Wei J."/>
            <person name="Que T."/>
            <person name="Du C."/>
            <person name="Cheng J."/>
            <person name="Dai P."/>
            <person name="Han X."/>
            <person name="Huang E."/>
            <person name="Gao Y."/>
            <person name="Liu J."/>
            <person name="Shao H."/>
            <person name="Ye R."/>
            <person name="Li L."/>
            <person name="Wei W."/>
            <person name="Wang X."/>
            <person name="Wang C."/>
            <person name="Huo Q."/>
            <person name="Li W."/>
            <person name="Guo W."/>
            <person name="Chen H."/>
            <person name="Chen S."/>
            <person name="Zhou L."/>
            <person name="Zhou L."/>
            <person name="Ni X."/>
            <person name="Tian J."/>
            <person name="Zhou Y."/>
            <person name="Sheng Y."/>
            <person name="Liu T."/>
            <person name="Pan Y."/>
            <person name="Xia L."/>
            <person name="Li J."/>
            <person name="Zhao F."/>
            <person name="Cao W."/>
        </authorList>
    </citation>
    <scope>NUCLEOTIDE SEQUENCE</scope>
    <source>
        <strain evidence="17">Rmic-2018</strain>
        <tissue evidence="17">Larvae</tissue>
    </source>
</reference>
<evidence type="ECO:0000256" key="12">
    <source>
        <dbReference type="ARBA" id="ARBA00023136"/>
    </source>
</evidence>
<dbReference type="PANTHER" id="PTHR24292:SF102">
    <property type="entry name" value="CYTOCHROME P450 FAMILY-RELATED"/>
    <property type="match status" value="1"/>
</dbReference>
<feature type="region of interest" description="Disordered" evidence="15">
    <location>
        <begin position="334"/>
        <end position="362"/>
    </location>
</feature>
<name>A0A9J6DH53_RHIMP</name>
<dbReference type="PRINTS" id="PR00385">
    <property type="entry name" value="P450"/>
</dbReference>
<dbReference type="GO" id="GO:0020037">
    <property type="term" value="F:heme binding"/>
    <property type="evidence" value="ECO:0007669"/>
    <property type="project" value="InterPro"/>
</dbReference>
<dbReference type="VEuPathDB" id="VectorBase:LOC119174259"/>
<evidence type="ECO:0000256" key="16">
    <source>
        <dbReference type="SAM" id="Phobius"/>
    </source>
</evidence>
<comment type="similarity">
    <text evidence="4 14">Belongs to the cytochrome P450 family.</text>
</comment>
<evidence type="ECO:0000256" key="6">
    <source>
        <dbReference type="ARBA" id="ARBA00022723"/>
    </source>
</evidence>
<dbReference type="InterPro" id="IPR017972">
    <property type="entry name" value="Cyt_P450_CS"/>
</dbReference>
<keyword evidence="18" id="KW-1185">Reference proteome</keyword>
<keyword evidence="10 13" id="KW-0408">Iron</keyword>
<keyword evidence="8" id="KW-0492">Microsome</keyword>
<feature type="compositionally biased region" description="Polar residues" evidence="15">
    <location>
        <begin position="351"/>
        <end position="362"/>
    </location>
</feature>
<accession>A0A9J6DH53</accession>
<dbReference type="GO" id="GO:0005789">
    <property type="term" value="C:endoplasmic reticulum membrane"/>
    <property type="evidence" value="ECO:0007669"/>
    <property type="project" value="UniProtKB-SubCell"/>
</dbReference>
<keyword evidence="6 13" id="KW-0479">Metal-binding</keyword>
<evidence type="ECO:0000256" key="1">
    <source>
        <dbReference type="ARBA" id="ARBA00001971"/>
    </source>
</evidence>
<dbReference type="InterPro" id="IPR002401">
    <property type="entry name" value="Cyt_P450_E_grp-I"/>
</dbReference>
<dbReference type="Gene3D" id="1.10.630.10">
    <property type="entry name" value="Cytochrome P450"/>
    <property type="match status" value="1"/>
</dbReference>
<evidence type="ECO:0000256" key="5">
    <source>
        <dbReference type="ARBA" id="ARBA00022617"/>
    </source>
</evidence>
<evidence type="ECO:0000256" key="2">
    <source>
        <dbReference type="ARBA" id="ARBA00004174"/>
    </source>
</evidence>
<dbReference type="GO" id="GO:0016705">
    <property type="term" value="F:oxidoreductase activity, acting on paired donors, with incorporation or reduction of molecular oxygen"/>
    <property type="evidence" value="ECO:0007669"/>
    <property type="project" value="InterPro"/>
</dbReference>
<dbReference type="AlphaFoldDB" id="A0A9J6DH53"/>
<dbReference type="Proteomes" id="UP000821866">
    <property type="component" value="Chromosome 7"/>
</dbReference>
<comment type="caution">
    <text evidence="17">The sequence shown here is derived from an EMBL/GenBank/DDBJ whole genome shotgun (WGS) entry which is preliminary data.</text>
</comment>
<dbReference type="InterPro" id="IPR036396">
    <property type="entry name" value="Cyt_P450_sf"/>
</dbReference>
<keyword evidence="9 14" id="KW-0560">Oxidoreductase</keyword>
<dbReference type="GO" id="GO:0005506">
    <property type="term" value="F:iron ion binding"/>
    <property type="evidence" value="ECO:0007669"/>
    <property type="project" value="InterPro"/>
</dbReference>
<keyword evidence="7" id="KW-0256">Endoplasmic reticulum</keyword>
<dbReference type="CDD" id="cd11055">
    <property type="entry name" value="CYP3A-like"/>
    <property type="match status" value="1"/>
</dbReference>
<dbReference type="Pfam" id="PF00067">
    <property type="entry name" value="p450"/>
    <property type="match status" value="1"/>
</dbReference>
<keyword evidence="16" id="KW-1133">Transmembrane helix</keyword>